<sequence>MTDHIMETKISKGASRDKFTCALCKKKFKNNTTKRAHLRDCHDNKEERVLPLKCIHSSCTSSFQSRQKFIKHIDKCTRGTPIPSASVTSAASTAPSINNLIDNEDKDMDDDAGTQDENDTATETWAGVMGEEEAIHDNQDNSGKTFDALREQLITTTGNINTADFLLKLTEPITINLKDGSTENVLALPGGARRLMQNTPVSVQQVKRKNPKGNGILDSELRPALAAHAFGGLVSDESDYIPLNEDLCHRSFRKDGKDIAKRLAGALIQSGSAVLLALKVEVYGRSPSEDPHQQDLAYPISGAFVVQALFHDGATKILIGTQTWNALITSAVILTRGVVVVGPNNKEFYPCPDSKVWVLKYSCHNTTIERQTRSKFDDLITMEPYAGIFVLFHAHKFLPVTLKTLWDYIMGRKWSGIKLVAFIFYQLHHTQRLEKIDIEFTLQKVESANKSTQSDTKILGDVKDLVLAFEEKDKICIPVSAKVSNCLRILAGHTTNVITNLNQEVVAREIEKHIQSILADRGF</sequence>
<feature type="region of interest" description="Disordered" evidence="2">
    <location>
        <begin position="83"/>
        <end position="119"/>
    </location>
</feature>
<dbReference type="Proteomes" id="UP000780801">
    <property type="component" value="Unassembled WGS sequence"/>
</dbReference>
<dbReference type="GO" id="GO:0008270">
    <property type="term" value="F:zinc ion binding"/>
    <property type="evidence" value="ECO:0007669"/>
    <property type="project" value="UniProtKB-KW"/>
</dbReference>
<evidence type="ECO:0000313" key="5">
    <source>
        <dbReference type="Proteomes" id="UP000780801"/>
    </source>
</evidence>
<dbReference type="PROSITE" id="PS50157">
    <property type="entry name" value="ZINC_FINGER_C2H2_2"/>
    <property type="match status" value="1"/>
</dbReference>
<keyword evidence="1" id="KW-0863">Zinc-finger</keyword>
<keyword evidence="1" id="KW-0479">Metal-binding</keyword>
<gene>
    <name evidence="4" type="ORF">BGW38_010399</name>
</gene>
<keyword evidence="1" id="KW-0862">Zinc</keyword>
<dbReference type="InterPro" id="IPR013087">
    <property type="entry name" value="Znf_C2H2_type"/>
</dbReference>
<accession>A0A9P6FX53</accession>
<dbReference type="Gene3D" id="3.30.160.60">
    <property type="entry name" value="Classic Zinc Finger"/>
    <property type="match status" value="1"/>
</dbReference>
<dbReference type="AlphaFoldDB" id="A0A9P6FX53"/>
<reference evidence="4" key="1">
    <citation type="journal article" date="2020" name="Fungal Divers.">
        <title>Resolving the Mortierellaceae phylogeny through synthesis of multi-gene phylogenetics and phylogenomics.</title>
        <authorList>
            <person name="Vandepol N."/>
            <person name="Liber J."/>
            <person name="Desiro A."/>
            <person name="Na H."/>
            <person name="Kennedy M."/>
            <person name="Barry K."/>
            <person name="Grigoriev I.V."/>
            <person name="Miller A.N."/>
            <person name="O'Donnell K."/>
            <person name="Stajich J.E."/>
            <person name="Bonito G."/>
        </authorList>
    </citation>
    <scope>NUCLEOTIDE SEQUENCE</scope>
    <source>
        <strain evidence="4">KOD1015</strain>
    </source>
</reference>
<evidence type="ECO:0000256" key="1">
    <source>
        <dbReference type="PROSITE-ProRule" id="PRU00042"/>
    </source>
</evidence>
<protein>
    <recommendedName>
        <fullName evidence="3">C2H2-type domain-containing protein</fullName>
    </recommendedName>
</protein>
<evidence type="ECO:0000256" key="2">
    <source>
        <dbReference type="SAM" id="MobiDB-lite"/>
    </source>
</evidence>
<feature type="domain" description="C2H2-type" evidence="3">
    <location>
        <begin position="19"/>
        <end position="47"/>
    </location>
</feature>
<keyword evidence="5" id="KW-1185">Reference proteome</keyword>
<dbReference type="OrthoDB" id="2421942at2759"/>
<dbReference type="EMBL" id="JAABOA010000838">
    <property type="protein sequence ID" value="KAF9583024.1"/>
    <property type="molecule type" value="Genomic_DNA"/>
</dbReference>
<feature type="compositionally biased region" description="Low complexity" evidence="2">
    <location>
        <begin position="83"/>
        <end position="97"/>
    </location>
</feature>
<organism evidence="4 5">
    <name type="scientific">Lunasporangiospora selenospora</name>
    <dbReference type="NCBI Taxonomy" id="979761"/>
    <lineage>
        <taxon>Eukaryota</taxon>
        <taxon>Fungi</taxon>
        <taxon>Fungi incertae sedis</taxon>
        <taxon>Mucoromycota</taxon>
        <taxon>Mortierellomycotina</taxon>
        <taxon>Mortierellomycetes</taxon>
        <taxon>Mortierellales</taxon>
        <taxon>Mortierellaceae</taxon>
        <taxon>Lunasporangiospora</taxon>
    </lineage>
</organism>
<feature type="compositionally biased region" description="Acidic residues" evidence="2">
    <location>
        <begin position="102"/>
        <end position="119"/>
    </location>
</feature>
<name>A0A9P6FX53_9FUNG</name>
<evidence type="ECO:0000313" key="4">
    <source>
        <dbReference type="EMBL" id="KAF9583024.1"/>
    </source>
</evidence>
<dbReference type="PROSITE" id="PS00028">
    <property type="entry name" value="ZINC_FINGER_C2H2_1"/>
    <property type="match status" value="1"/>
</dbReference>
<comment type="caution">
    <text evidence="4">The sequence shown here is derived from an EMBL/GenBank/DDBJ whole genome shotgun (WGS) entry which is preliminary data.</text>
</comment>
<evidence type="ECO:0000259" key="3">
    <source>
        <dbReference type="PROSITE" id="PS50157"/>
    </source>
</evidence>
<proteinExistence type="predicted"/>